<name>A0A067SK88_GALM3</name>
<evidence type="ECO:0000313" key="1">
    <source>
        <dbReference type="EMBL" id="KDR68134.1"/>
    </source>
</evidence>
<keyword evidence="2" id="KW-1185">Reference proteome</keyword>
<dbReference type="HOGENOM" id="CLU_030662_0_0_1"/>
<dbReference type="Proteomes" id="UP000027222">
    <property type="component" value="Unassembled WGS sequence"/>
</dbReference>
<proteinExistence type="predicted"/>
<reference evidence="2" key="1">
    <citation type="journal article" date="2014" name="Proc. Natl. Acad. Sci. U.S.A.">
        <title>Extensive sampling of basidiomycete genomes demonstrates inadequacy of the white-rot/brown-rot paradigm for wood decay fungi.</title>
        <authorList>
            <person name="Riley R."/>
            <person name="Salamov A.A."/>
            <person name="Brown D.W."/>
            <person name="Nagy L.G."/>
            <person name="Floudas D."/>
            <person name="Held B.W."/>
            <person name="Levasseur A."/>
            <person name="Lombard V."/>
            <person name="Morin E."/>
            <person name="Otillar R."/>
            <person name="Lindquist E.A."/>
            <person name="Sun H."/>
            <person name="LaButti K.M."/>
            <person name="Schmutz J."/>
            <person name="Jabbour D."/>
            <person name="Luo H."/>
            <person name="Baker S.E."/>
            <person name="Pisabarro A.G."/>
            <person name="Walton J.D."/>
            <person name="Blanchette R.A."/>
            <person name="Henrissat B."/>
            <person name="Martin F."/>
            <person name="Cullen D."/>
            <person name="Hibbett D.S."/>
            <person name="Grigoriev I.V."/>
        </authorList>
    </citation>
    <scope>NUCLEOTIDE SEQUENCE [LARGE SCALE GENOMIC DNA]</scope>
    <source>
        <strain evidence="2">CBS 339.88</strain>
    </source>
</reference>
<organism evidence="1 2">
    <name type="scientific">Galerina marginata (strain CBS 339.88)</name>
    <dbReference type="NCBI Taxonomy" id="685588"/>
    <lineage>
        <taxon>Eukaryota</taxon>
        <taxon>Fungi</taxon>
        <taxon>Dikarya</taxon>
        <taxon>Basidiomycota</taxon>
        <taxon>Agaricomycotina</taxon>
        <taxon>Agaricomycetes</taxon>
        <taxon>Agaricomycetidae</taxon>
        <taxon>Agaricales</taxon>
        <taxon>Agaricineae</taxon>
        <taxon>Strophariaceae</taxon>
        <taxon>Galerina</taxon>
    </lineage>
</organism>
<evidence type="ECO:0008006" key="3">
    <source>
        <dbReference type="Google" id="ProtNLM"/>
    </source>
</evidence>
<protein>
    <recommendedName>
        <fullName evidence="3">F-box domain-containing protein</fullName>
    </recommendedName>
</protein>
<evidence type="ECO:0000313" key="2">
    <source>
        <dbReference type="Proteomes" id="UP000027222"/>
    </source>
</evidence>
<gene>
    <name evidence="1" type="ORF">GALMADRAFT_146618</name>
</gene>
<accession>A0A067SK88</accession>
<dbReference type="EMBL" id="KL142410">
    <property type="protein sequence ID" value="KDR68134.1"/>
    <property type="molecule type" value="Genomic_DNA"/>
</dbReference>
<dbReference type="AlphaFoldDB" id="A0A067SK88"/>
<sequence>MNTISSHRQPPILNIYPEILWNILSILTEGFWTDNALKSIRLCSQLCQFWRQCILDSPSIWGKLINFNEFCHSKDQWMEEVMRRSGSTLLWIKGPIHGETADRTKALETFFFSILNNHWDRIQRIHIGLWRFDAQDHYNWTAVLRPAPHLQIFKVSPPFASVPWFSMPCLFADHAPNLHIFNAHEAFPIYPEARWLSALRTVNLCFPLALPEILDALGAMNLLESLTISIDSLDRESPMTHADTTLIDLPNLSQLWINSNLSTTLHIIAALRVASSCSFQIYCTDTYFTLDAESSSLTPLFKLIQNYFHSYRPKKVWLTARRCEYLFSDCDSAYPEAPRTSNPLFVVRFSSSFPLENIHSLFRASSFLSANMSSVMDLHVDAETHFALDICQQFFSSLSSIIHLTLIKDMVSYLSFIEVHQAFPLLRLVRFKGGIDMRGSTVIKNFEESRNAAGRPVLIVSLPN</sequence>